<dbReference type="Pfam" id="PF00754">
    <property type="entry name" value="F5_F8_type_C"/>
    <property type="match status" value="1"/>
</dbReference>
<feature type="region of interest" description="Disordered" evidence="1">
    <location>
        <begin position="561"/>
        <end position="586"/>
    </location>
</feature>
<dbReference type="RefSeq" id="WP_146890764.1">
    <property type="nucleotide sequence ID" value="NZ_BJYG01000040.1"/>
</dbReference>
<dbReference type="PANTHER" id="PTHR45713:SF6">
    <property type="entry name" value="F5_8 TYPE C DOMAIN-CONTAINING PROTEIN"/>
    <property type="match status" value="1"/>
</dbReference>
<reference evidence="3 4" key="1">
    <citation type="submission" date="2019-07" db="EMBL/GenBank/DDBJ databases">
        <title>Whole genome shotgun sequence of Acetobacter oeni NBRC 105207.</title>
        <authorList>
            <person name="Hosoyama A."/>
            <person name="Uohara A."/>
            <person name="Ohji S."/>
            <person name="Ichikawa N."/>
        </authorList>
    </citation>
    <scope>NUCLEOTIDE SEQUENCE [LARGE SCALE GENOMIC DNA]</scope>
    <source>
        <strain evidence="3 4">NBRC 105207</strain>
    </source>
</reference>
<sequence length="586" mass="64142">MTEGFNGVADIREIVGDNMIHFGTCPPVTAEPPAAEGLMLAAGLRASRPDPDFTYGYCPWDSLQYFRRQDVLPQVCVYGLRDVTVIGPWFQSGALLVQNGIRLKCDDLALNPEDAPSVARFTEDTAERKAGARVLRQIDEPVILLATNGHQIFGHWMVDFLPKLHLLSLAGISLKSVRILLPANMGPFGRDLLRALDIGDEQILLHDPEKETLRCRTLIVPTMLRRAGRCHPIFADAVATLNEMIDRTGAVPASPLRRIYIARDPRFGRRLLGGEQAETIATQHDFTAIRPEQLPITSQIALFRGAREILGSYGSALHASIFCRPGVKIAAIHGQLPHAFDALQSGIGERLGQPAGYIFGQSLPDDPESIGFEETAFRTCLAEQFSHPNFLKPVPPKPDMTKSPVNIALNRPATQSSISVWSAETTPEREAERGVNGIVDAKNWFQTKLEDQPWWQVDLGAQFTLYSIRIFNRTGTTDVMARVAALGIALSTDGITWRKIMGPADHGIFGGADGDPLIWQAADFRDPETGRQGDEITASLVKVFLESKDLLSLGQVQVYGTPAGTSTSSEPRQTGPLSGLLPDDVF</sequence>
<dbReference type="Gene3D" id="2.60.120.260">
    <property type="entry name" value="Galactose-binding domain-like"/>
    <property type="match status" value="1"/>
</dbReference>
<dbReference type="Proteomes" id="UP000321746">
    <property type="component" value="Unassembled WGS sequence"/>
</dbReference>
<dbReference type="AlphaFoldDB" id="A0A511XN58"/>
<comment type="caution">
    <text evidence="3">The sequence shown here is derived from an EMBL/GenBank/DDBJ whole genome shotgun (WGS) entry which is preliminary data.</text>
</comment>
<feature type="domain" description="F5/8 type C" evidence="2">
    <location>
        <begin position="401"/>
        <end position="561"/>
    </location>
</feature>
<organism evidence="3 4">
    <name type="scientific">Acetobacter oeni</name>
    <dbReference type="NCBI Taxonomy" id="304077"/>
    <lineage>
        <taxon>Bacteria</taxon>
        <taxon>Pseudomonadati</taxon>
        <taxon>Pseudomonadota</taxon>
        <taxon>Alphaproteobacteria</taxon>
        <taxon>Acetobacterales</taxon>
        <taxon>Acetobacteraceae</taxon>
        <taxon>Acetobacter</taxon>
    </lineage>
</organism>
<dbReference type="PROSITE" id="PS50022">
    <property type="entry name" value="FA58C_3"/>
    <property type="match status" value="1"/>
</dbReference>
<dbReference type="InterPro" id="IPR000421">
    <property type="entry name" value="FA58C"/>
</dbReference>
<evidence type="ECO:0000259" key="2">
    <source>
        <dbReference type="PROSITE" id="PS50022"/>
    </source>
</evidence>
<dbReference type="InterPro" id="IPR049625">
    <property type="entry name" value="Glyco_transf_61_cat"/>
</dbReference>
<proteinExistence type="predicted"/>
<feature type="compositionally biased region" description="Polar residues" evidence="1">
    <location>
        <begin position="563"/>
        <end position="576"/>
    </location>
</feature>
<name>A0A511XN58_9PROT</name>
<evidence type="ECO:0000256" key="1">
    <source>
        <dbReference type="SAM" id="MobiDB-lite"/>
    </source>
</evidence>
<dbReference type="PANTHER" id="PTHR45713">
    <property type="entry name" value="FTP DOMAIN-CONTAINING PROTEIN"/>
    <property type="match status" value="1"/>
</dbReference>
<dbReference type="EMBL" id="BJYG01000040">
    <property type="protein sequence ID" value="GEN64380.1"/>
    <property type="molecule type" value="Genomic_DNA"/>
</dbReference>
<evidence type="ECO:0000313" key="3">
    <source>
        <dbReference type="EMBL" id="GEN64380.1"/>
    </source>
</evidence>
<accession>A0A511XN58</accession>
<keyword evidence="4" id="KW-1185">Reference proteome</keyword>
<dbReference type="SUPFAM" id="SSF49785">
    <property type="entry name" value="Galactose-binding domain-like"/>
    <property type="match status" value="1"/>
</dbReference>
<evidence type="ECO:0000313" key="4">
    <source>
        <dbReference type="Proteomes" id="UP000321746"/>
    </source>
</evidence>
<protein>
    <recommendedName>
        <fullName evidence="2">F5/8 type C domain-containing protein</fullName>
    </recommendedName>
</protein>
<dbReference type="InterPro" id="IPR051941">
    <property type="entry name" value="BG_Antigen-Binding_Lectin"/>
</dbReference>
<dbReference type="Pfam" id="PF04577">
    <property type="entry name" value="Glyco_transf_61"/>
    <property type="match status" value="1"/>
</dbReference>
<dbReference type="GO" id="GO:0016757">
    <property type="term" value="F:glycosyltransferase activity"/>
    <property type="evidence" value="ECO:0007669"/>
    <property type="project" value="InterPro"/>
</dbReference>
<dbReference type="InterPro" id="IPR008979">
    <property type="entry name" value="Galactose-bd-like_sf"/>
</dbReference>
<dbReference type="OrthoDB" id="7169123at2"/>
<gene>
    <name evidence="3" type="ORF">AOE01nite_26040</name>
</gene>